<reference evidence="8 9" key="1">
    <citation type="submission" date="2016-11" db="EMBL/GenBank/DDBJ databases">
        <authorList>
            <person name="Jaros S."/>
            <person name="Januszkiewicz K."/>
            <person name="Wedrychowicz H."/>
        </authorList>
    </citation>
    <scope>NUCLEOTIDE SEQUENCE [LARGE SCALE GENOMIC DNA]</scope>
    <source>
        <strain evidence="8 9">DSM 16112</strain>
    </source>
</reference>
<dbReference type="GO" id="GO:0016020">
    <property type="term" value="C:membrane"/>
    <property type="evidence" value="ECO:0007669"/>
    <property type="project" value="UniProtKB-SubCell"/>
</dbReference>
<evidence type="ECO:0000313" key="8">
    <source>
        <dbReference type="EMBL" id="SHF06055.1"/>
    </source>
</evidence>
<evidence type="ECO:0000259" key="7">
    <source>
        <dbReference type="Pfam" id="PF05140"/>
    </source>
</evidence>
<feature type="transmembrane region" description="Helical" evidence="6">
    <location>
        <begin position="80"/>
        <end position="99"/>
    </location>
</feature>
<evidence type="ECO:0000256" key="5">
    <source>
        <dbReference type="ARBA" id="ARBA00023136"/>
    </source>
</evidence>
<keyword evidence="9" id="KW-1185">Reference proteome</keyword>
<accession>A0A1M4YJN2</accession>
<evidence type="ECO:0000256" key="6">
    <source>
        <dbReference type="SAM" id="Phobius"/>
    </source>
</evidence>
<evidence type="ECO:0000256" key="3">
    <source>
        <dbReference type="ARBA" id="ARBA00022748"/>
    </source>
</evidence>
<organism evidence="8 9">
    <name type="scientific">Lampropedia hyalina DSM 16112</name>
    <dbReference type="NCBI Taxonomy" id="1122156"/>
    <lineage>
        <taxon>Bacteria</taxon>
        <taxon>Pseudomonadati</taxon>
        <taxon>Pseudomonadota</taxon>
        <taxon>Betaproteobacteria</taxon>
        <taxon>Burkholderiales</taxon>
        <taxon>Comamonadaceae</taxon>
        <taxon>Lampropedia</taxon>
    </lineage>
</organism>
<sequence>MQRTHRYPPPASQGTSTGRRVYELLSSMRFAIALLVLLALASVAGTVLPQHEATARYIDQFGPFWAQLFMVLQLHAVYSAWWFLLILVFLAVSTGLCVVRNTPRYLSEWRRFKEHVRVGSFQAMPHRAQASLPGTAQTLAAQMQQQLQALGWKVRLVHRTTARPAGWMLAAKAGGANRLGYIAAHAAIVLICVGGLLDSQLPMRVQMALEGKTAFEGDGLEAAKAPRHRMGVGTLAYRGNVMVAEGTRSNTAILTLADGVVLQDLPFSIELERFDVEYHANGTPRLFASEVRIHDRATGAVSQHRIAVNHPLKTHGVEVFQAGFDDGGSRVQVLARPLRPGMEATPWQGVIGSSAPISGVPGWDAAQVEWLALDTLNVENLAAAAAASSTASGAAVDVRAVDLRHRLQAQWGAGHPAIQPQKLHDVGPSLSYRIRDRAGQAVEFRNYMRPIDLGDGLPVFTLGVRAPSDAQFTYWRIPQDEHGQLDGFLRLWQALHTPALRQQAIDRYVQQALPEAQAALREPLRQSATRALNLFAGAEAGTATAGVLALSQFLQNEVPPAEQDRAAQVLVRMLHGVLRELLQLARAQENLPPLPDDATTQTFTRLAFAALSDGFFYPEPVFFTLQDFEQVQASAFQVSQSPGRGVVYGGCVLLIVGIFAMLYVRERRLWVWLPEPSAHAAPSLTHASMALSSNRQTLDTRREFEQLRQRLFSAAPPAPHVPPAP</sequence>
<dbReference type="InterPro" id="IPR023494">
    <property type="entry name" value="Cyt_c_bgen_Ccs1/CcsB/ResB"/>
</dbReference>
<feature type="transmembrane region" description="Helical" evidence="6">
    <location>
        <begin position="179"/>
        <end position="197"/>
    </location>
</feature>
<dbReference type="Pfam" id="PF05140">
    <property type="entry name" value="ResB"/>
    <property type="match status" value="1"/>
</dbReference>
<dbReference type="AlphaFoldDB" id="A0A1M4YJN2"/>
<evidence type="ECO:0000313" key="9">
    <source>
        <dbReference type="Proteomes" id="UP000184327"/>
    </source>
</evidence>
<name>A0A1M4YJN2_9BURK</name>
<feature type="domain" description="ResB-like" evidence="7">
    <location>
        <begin position="28"/>
        <end position="705"/>
    </location>
</feature>
<dbReference type="STRING" id="1122156.SAMN02745117_01254"/>
<evidence type="ECO:0000256" key="2">
    <source>
        <dbReference type="ARBA" id="ARBA00022692"/>
    </source>
</evidence>
<protein>
    <submittedName>
        <fullName evidence="8">Cytochrome c biogenesis protein</fullName>
    </submittedName>
</protein>
<keyword evidence="5 6" id="KW-0472">Membrane</keyword>
<evidence type="ECO:0000256" key="1">
    <source>
        <dbReference type="ARBA" id="ARBA00004141"/>
    </source>
</evidence>
<keyword evidence="4 6" id="KW-1133">Transmembrane helix</keyword>
<dbReference type="GO" id="GO:0017004">
    <property type="term" value="P:cytochrome complex assembly"/>
    <property type="evidence" value="ECO:0007669"/>
    <property type="project" value="UniProtKB-KW"/>
</dbReference>
<gene>
    <name evidence="8" type="ORF">SAMN02745117_01254</name>
</gene>
<dbReference type="PANTHER" id="PTHR31566:SF0">
    <property type="entry name" value="CYTOCHROME C BIOGENESIS PROTEIN CCS1, CHLOROPLASTIC"/>
    <property type="match status" value="1"/>
</dbReference>
<feature type="transmembrane region" description="Helical" evidence="6">
    <location>
        <begin position="645"/>
        <end position="664"/>
    </location>
</feature>
<proteinExistence type="predicted"/>
<comment type="subcellular location">
    <subcellularLocation>
        <location evidence="1">Membrane</location>
        <topology evidence="1">Multi-pass membrane protein</topology>
    </subcellularLocation>
</comment>
<dbReference type="EMBL" id="FQUZ01000012">
    <property type="protein sequence ID" value="SHF06055.1"/>
    <property type="molecule type" value="Genomic_DNA"/>
</dbReference>
<dbReference type="RefSeq" id="WP_073355850.1">
    <property type="nucleotide sequence ID" value="NZ_FQUZ01000012.1"/>
</dbReference>
<dbReference type="OrthoDB" id="9770923at2"/>
<keyword evidence="3" id="KW-0201">Cytochrome c-type biogenesis</keyword>
<keyword evidence="2 6" id="KW-0812">Transmembrane</keyword>
<dbReference type="InterPro" id="IPR007816">
    <property type="entry name" value="ResB-like_domain"/>
</dbReference>
<dbReference type="Proteomes" id="UP000184327">
    <property type="component" value="Unassembled WGS sequence"/>
</dbReference>
<dbReference type="PANTHER" id="PTHR31566">
    <property type="entry name" value="CYTOCHROME C BIOGENESIS PROTEIN CCS1, CHLOROPLASTIC"/>
    <property type="match status" value="1"/>
</dbReference>
<evidence type="ECO:0000256" key="4">
    <source>
        <dbReference type="ARBA" id="ARBA00022989"/>
    </source>
</evidence>